<dbReference type="Gene3D" id="3.90.76.10">
    <property type="entry name" value="Dipeptide-binding Protein, Domain 1"/>
    <property type="match status" value="1"/>
</dbReference>
<evidence type="ECO:0000313" key="6">
    <source>
        <dbReference type="Proteomes" id="UP000663191"/>
    </source>
</evidence>
<proteinExistence type="inferred from homology"/>
<dbReference type="GeneID" id="63182880"/>
<keyword evidence="2" id="KW-0813">Transport</keyword>
<gene>
    <name evidence="5" type="ORF">J0X27_04010</name>
</gene>
<reference evidence="5 6" key="1">
    <citation type="journal article" date="2006" name="Int. J. Syst. Evol. Microbiol.">
        <title>Haloterrigena longa sp. nov. and Haloterrigena limicola sp. nov., extremely halophilic archaea isolated from a salt lake.</title>
        <authorList>
            <person name="Cui H.L."/>
            <person name="Tohty D."/>
            <person name="Zhou P.J."/>
            <person name="Liu S.J."/>
        </authorList>
    </citation>
    <scope>NUCLEOTIDE SEQUENCE [LARGE SCALE GENOMIC DNA]</scope>
    <source>
        <strain evidence="5 6">ABH32</strain>
    </source>
</reference>
<evidence type="ECO:0000256" key="1">
    <source>
        <dbReference type="ARBA" id="ARBA00005695"/>
    </source>
</evidence>
<dbReference type="SUPFAM" id="SSF53850">
    <property type="entry name" value="Periplasmic binding protein-like II"/>
    <property type="match status" value="2"/>
</dbReference>
<dbReference type="GO" id="GO:0015833">
    <property type="term" value="P:peptide transport"/>
    <property type="evidence" value="ECO:0007669"/>
    <property type="project" value="TreeGrafter"/>
</dbReference>
<dbReference type="OrthoDB" id="233597at2157"/>
<dbReference type="InterPro" id="IPR039424">
    <property type="entry name" value="SBP_5"/>
</dbReference>
<dbReference type="EMBL" id="CP071463">
    <property type="protein sequence ID" value="QSW86008.1"/>
    <property type="molecule type" value="Genomic_DNA"/>
</dbReference>
<dbReference type="RefSeq" id="WP_207271163.1">
    <property type="nucleotide sequence ID" value="NZ_CP071463.1"/>
</dbReference>
<name>A0A8A2UDN5_9EURY</name>
<evidence type="ECO:0000256" key="2">
    <source>
        <dbReference type="ARBA" id="ARBA00022448"/>
    </source>
</evidence>
<dbReference type="Proteomes" id="UP000663191">
    <property type="component" value="Chromosome"/>
</dbReference>
<dbReference type="CDD" id="cd00995">
    <property type="entry name" value="PBP2_NikA_DppA_OppA_like"/>
    <property type="match status" value="1"/>
</dbReference>
<dbReference type="PANTHER" id="PTHR30290:SF9">
    <property type="entry name" value="OLIGOPEPTIDE-BINDING PROTEIN APPA"/>
    <property type="match status" value="1"/>
</dbReference>
<dbReference type="Pfam" id="PF00496">
    <property type="entry name" value="SBP_bac_5"/>
    <property type="match status" value="1"/>
</dbReference>
<sequence length="548" mass="60188">MAGNSVGLGGRGYRRRSVLRGVGAAGIGGLAGCIRSNDGTKAEGDAEKLIKAGFAETGVEPPFRTTIAITEDDEREQFAQLFKATLDGTGFFDVSIDSQEFRSHVDLMRNAAARDVNAMFVASWTGGWDPDSYVNMLFHSDNHTPNGFNVGHYANEAVDDGIDAGLVETDPDERIAIYRRLQETLVADSPISFVRFSESTHVWDADTVSGWQTYPLEPGAYYAVYAPWAGTYTELDDGSEFVGDLGSDIATTDPVSMTDTVSSHATALVYEGLVAVDFDGESQPLLATDWERLDGTTVRMHLREGVQFHNGEELTAAHVAGSFERYEGTLRETDVYDWYEGSEIVDDHTIDIECWREYGPLETALFNVPIVPMAAIDGEHDLESEPVGTGPYRFGDYDSGSHWRLERFDDHWFEGDDTVPSTAPVETVTLEIITETASRQAALEAGNIDFSYGLPSANVSEFESDGAYGVGRHIGGGFDMVIYPCYRAPFTSAKVRRGCNMLLPRTETLETVYDGVGQLAYTPISPLLEAYSDETFQETIADEYVRQN</sequence>
<comment type="similarity">
    <text evidence="1">Belongs to the bacterial solute-binding protein 5 family.</text>
</comment>
<dbReference type="PANTHER" id="PTHR30290">
    <property type="entry name" value="PERIPLASMIC BINDING COMPONENT OF ABC TRANSPORTER"/>
    <property type="match status" value="1"/>
</dbReference>
<keyword evidence="6" id="KW-1185">Reference proteome</keyword>
<dbReference type="AlphaFoldDB" id="A0A8A2UDN5"/>
<dbReference type="InterPro" id="IPR000914">
    <property type="entry name" value="SBP_5_dom"/>
</dbReference>
<organism evidence="5 6">
    <name type="scientific">Natrinema longum</name>
    <dbReference type="NCBI Taxonomy" id="370324"/>
    <lineage>
        <taxon>Archaea</taxon>
        <taxon>Methanobacteriati</taxon>
        <taxon>Methanobacteriota</taxon>
        <taxon>Stenosarchaea group</taxon>
        <taxon>Halobacteria</taxon>
        <taxon>Halobacteriales</taxon>
        <taxon>Natrialbaceae</taxon>
        <taxon>Natrinema</taxon>
    </lineage>
</organism>
<dbReference type="Gene3D" id="3.10.105.10">
    <property type="entry name" value="Dipeptide-binding Protein, Domain 3"/>
    <property type="match status" value="2"/>
</dbReference>
<feature type="domain" description="Solute-binding protein family 5" evidence="4">
    <location>
        <begin position="283"/>
        <end position="537"/>
    </location>
</feature>
<keyword evidence="3" id="KW-0732">Signal</keyword>
<accession>A0A8A2UDN5</accession>
<evidence type="ECO:0000313" key="5">
    <source>
        <dbReference type="EMBL" id="QSW86008.1"/>
    </source>
</evidence>
<protein>
    <recommendedName>
        <fullName evidence="4">Solute-binding protein family 5 domain-containing protein</fullName>
    </recommendedName>
</protein>
<evidence type="ECO:0000259" key="4">
    <source>
        <dbReference type="Pfam" id="PF00496"/>
    </source>
</evidence>
<evidence type="ECO:0000256" key="3">
    <source>
        <dbReference type="ARBA" id="ARBA00022729"/>
    </source>
</evidence>
<dbReference type="KEGG" id="hlo:J0X27_04010"/>
<dbReference type="GO" id="GO:1904680">
    <property type="term" value="F:peptide transmembrane transporter activity"/>
    <property type="evidence" value="ECO:0007669"/>
    <property type="project" value="TreeGrafter"/>
</dbReference>
<dbReference type="Gene3D" id="3.40.190.10">
    <property type="entry name" value="Periplasmic binding protein-like II"/>
    <property type="match status" value="1"/>
</dbReference>